<keyword evidence="2 5" id="KW-0548">Nucleotidyltransferase</keyword>
<reference evidence="5 6" key="1">
    <citation type="submission" date="2020-07" db="EMBL/GenBank/DDBJ databases">
        <title>Sequencing the genomes of 1000 actinobacteria strains.</title>
        <authorList>
            <person name="Klenk H.-P."/>
        </authorList>
    </citation>
    <scope>NUCLEOTIDE SEQUENCE [LARGE SCALE GENOMIC DNA]</scope>
    <source>
        <strain evidence="5 6">DSM 19663</strain>
    </source>
</reference>
<comment type="caution">
    <text evidence="5">The sequence shown here is derived from an EMBL/GenBank/DDBJ whole genome shotgun (WGS) entry which is preliminary data.</text>
</comment>
<evidence type="ECO:0000256" key="1">
    <source>
        <dbReference type="ARBA" id="ARBA00022679"/>
    </source>
</evidence>
<dbReference type="Proteomes" id="UP000585905">
    <property type="component" value="Unassembled WGS sequence"/>
</dbReference>
<keyword evidence="4" id="KW-0342">GTP-binding</keyword>
<organism evidence="5 6">
    <name type="scientific">Microcella alkalica</name>
    <dbReference type="NCBI Taxonomy" id="355930"/>
    <lineage>
        <taxon>Bacteria</taxon>
        <taxon>Bacillati</taxon>
        <taxon>Actinomycetota</taxon>
        <taxon>Actinomycetes</taxon>
        <taxon>Micrococcales</taxon>
        <taxon>Microbacteriaceae</taxon>
        <taxon>Microcella</taxon>
    </lineage>
</organism>
<dbReference type="InterPro" id="IPR002835">
    <property type="entry name" value="CofC"/>
</dbReference>
<evidence type="ECO:0000313" key="5">
    <source>
        <dbReference type="EMBL" id="MBA8847321.1"/>
    </source>
</evidence>
<dbReference type="PANTHER" id="PTHR40392:SF1">
    <property type="entry name" value="2-PHOSPHO-L-LACTATE GUANYLYLTRANSFERASE"/>
    <property type="match status" value="1"/>
</dbReference>
<name>A0A839E4L8_9MICO</name>
<evidence type="ECO:0000256" key="2">
    <source>
        <dbReference type="ARBA" id="ARBA00022695"/>
    </source>
</evidence>
<keyword evidence="1 5" id="KW-0808">Transferase</keyword>
<evidence type="ECO:0000256" key="4">
    <source>
        <dbReference type="ARBA" id="ARBA00023134"/>
    </source>
</evidence>
<dbReference type="GO" id="GO:0043814">
    <property type="term" value="F:phospholactate guanylyltransferase activity"/>
    <property type="evidence" value="ECO:0007669"/>
    <property type="project" value="UniProtKB-EC"/>
</dbReference>
<dbReference type="PANTHER" id="PTHR40392">
    <property type="entry name" value="2-PHOSPHO-L-LACTATE GUANYLYLTRANSFERASE"/>
    <property type="match status" value="1"/>
</dbReference>
<protein>
    <submittedName>
        <fullName evidence="5">2-phospho-L-lactate guanylyltransferase</fullName>
        <ecNumber evidence="5">2.7.7.68</ecNumber>
    </submittedName>
</protein>
<proteinExistence type="predicted"/>
<dbReference type="GO" id="GO:0005525">
    <property type="term" value="F:GTP binding"/>
    <property type="evidence" value="ECO:0007669"/>
    <property type="project" value="UniProtKB-KW"/>
</dbReference>
<dbReference type="EMBL" id="JACGWX010000002">
    <property type="protein sequence ID" value="MBA8847321.1"/>
    <property type="molecule type" value="Genomic_DNA"/>
</dbReference>
<dbReference type="RefSeq" id="WP_182490179.1">
    <property type="nucleotide sequence ID" value="NZ_BAAAOV010000001.1"/>
</dbReference>
<dbReference type="AlphaFoldDB" id="A0A839E4L8"/>
<sequence>MPSSAPPAGRDARGGAVRVGLVIPVRGGDRGKTRLDVEQARRSALAAAFALDTVAAARAASLVGEVVVVGALAEPVDGVRVIADPGGGLLAAVLAGLGALRMSTAQAGAGADAGAGAGPAPTAVLLGDLPALRPVELDDALAAAALHERAFVPDAEGSGTSLIVARVGVPHAPRFGPDSAARHRAAGYVELALPAGSGLRHDVDTLDQLRAVASLALGPRTRALLDD</sequence>
<dbReference type="SUPFAM" id="SSF53448">
    <property type="entry name" value="Nucleotide-diphospho-sugar transferases"/>
    <property type="match status" value="1"/>
</dbReference>
<gene>
    <name evidence="5" type="ORF">FHX53_000906</name>
</gene>
<dbReference type="InterPro" id="IPR029044">
    <property type="entry name" value="Nucleotide-diphossugar_trans"/>
</dbReference>
<dbReference type="Gene3D" id="3.90.550.10">
    <property type="entry name" value="Spore Coat Polysaccharide Biosynthesis Protein SpsA, Chain A"/>
    <property type="match status" value="1"/>
</dbReference>
<dbReference type="EC" id="2.7.7.68" evidence="5"/>
<accession>A0A839E4L8</accession>
<evidence type="ECO:0000256" key="3">
    <source>
        <dbReference type="ARBA" id="ARBA00022741"/>
    </source>
</evidence>
<keyword evidence="6" id="KW-1185">Reference proteome</keyword>
<keyword evidence="3" id="KW-0547">Nucleotide-binding</keyword>
<evidence type="ECO:0000313" key="6">
    <source>
        <dbReference type="Proteomes" id="UP000585905"/>
    </source>
</evidence>